<feature type="compositionally biased region" description="Polar residues" evidence="1">
    <location>
        <begin position="21"/>
        <end position="42"/>
    </location>
</feature>
<reference evidence="2 3" key="1">
    <citation type="journal article" date="2019" name="G3 (Bethesda)">
        <title>Sequencing of a Wild Apple (Malus baccata) Genome Unravels the Differences Between Cultivated and Wild Apple Species Regarding Disease Resistance and Cold Tolerance.</title>
        <authorList>
            <person name="Chen X."/>
        </authorList>
    </citation>
    <scope>NUCLEOTIDE SEQUENCE [LARGE SCALE GENOMIC DNA]</scope>
    <source>
        <strain evidence="3">cv. Shandingzi</strain>
        <tissue evidence="2">Leaves</tissue>
    </source>
</reference>
<gene>
    <name evidence="2" type="ORF">C1H46_036931</name>
</gene>
<feature type="compositionally biased region" description="Low complexity" evidence="1">
    <location>
        <begin position="48"/>
        <end position="64"/>
    </location>
</feature>
<evidence type="ECO:0000313" key="2">
    <source>
        <dbReference type="EMBL" id="TQD77539.1"/>
    </source>
</evidence>
<feature type="region of interest" description="Disordered" evidence="1">
    <location>
        <begin position="21"/>
        <end position="82"/>
    </location>
</feature>
<dbReference type="PANTHER" id="PTHR34798:SF2">
    <property type="entry name" value="PROTEIN TIME FOR COFFEE"/>
    <property type="match status" value="1"/>
</dbReference>
<dbReference type="Proteomes" id="UP000315295">
    <property type="component" value="Unassembled WGS sequence"/>
</dbReference>
<sequence>MHNQRISLQTIPIYLQLDQATHQPAPQASHSNSNTFTQSPSSGYYHASEQQQQSQGSSGTSSSGMLSLCPPVTHSNISTNDPAKAAAAAAANNMKGGNISSQTLMHTQFTASPSSGPHQVVPGGFAYVHAAIPTVVQVKPAEQKKQPVGE</sequence>
<accession>A0A540KTT0</accession>
<dbReference type="PANTHER" id="PTHR34798">
    <property type="entry name" value="PROTEIN TIME FOR COFFEE"/>
    <property type="match status" value="1"/>
</dbReference>
<name>A0A540KTT0_MALBA</name>
<organism evidence="2 3">
    <name type="scientific">Malus baccata</name>
    <name type="common">Siberian crab apple</name>
    <name type="synonym">Pyrus baccata</name>
    <dbReference type="NCBI Taxonomy" id="106549"/>
    <lineage>
        <taxon>Eukaryota</taxon>
        <taxon>Viridiplantae</taxon>
        <taxon>Streptophyta</taxon>
        <taxon>Embryophyta</taxon>
        <taxon>Tracheophyta</taxon>
        <taxon>Spermatophyta</taxon>
        <taxon>Magnoliopsida</taxon>
        <taxon>eudicotyledons</taxon>
        <taxon>Gunneridae</taxon>
        <taxon>Pentapetalae</taxon>
        <taxon>rosids</taxon>
        <taxon>fabids</taxon>
        <taxon>Rosales</taxon>
        <taxon>Rosaceae</taxon>
        <taxon>Amygdaloideae</taxon>
        <taxon>Maleae</taxon>
        <taxon>Malus</taxon>
    </lineage>
</organism>
<evidence type="ECO:0000313" key="3">
    <source>
        <dbReference type="Proteomes" id="UP000315295"/>
    </source>
</evidence>
<dbReference type="EMBL" id="VIEB01000956">
    <property type="protein sequence ID" value="TQD77539.1"/>
    <property type="molecule type" value="Genomic_DNA"/>
</dbReference>
<dbReference type="STRING" id="106549.A0A540KTT0"/>
<dbReference type="GO" id="GO:0042752">
    <property type="term" value="P:regulation of circadian rhythm"/>
    <property type="evidence" value="ECO:0007669"/>
    <property type="project" value="InterPro"/>
</dbReference>
<evidence type="ECO:0000256" key="1">
    <source>
        <dbReference type="SAM" id="MobiDB-lite"/>
    </source>
</evidence>
<dbReference type="InterPro" id="IPR039317">
    <property type="entry name" value="TIC"/>
</dbReference>
<protein>
    <submittedName>
        <fullName evidence="2">Uncharacterized protein</fullName>
    </submittedName>
</protein>
<proteinExistence type="predicted"/>
<dbReference type="GO" id="GO:0005634">
    <property type="term" value="C:nucleus"/>
    <property type="evidence" value="ECO:0007669"/>
    <property type="project" value="TreeGrafter"/>
</dbReference>
<dbReference type="AlphaFoldDB" id="A0A540KTT0"/>
<comment type="caution">
    <text evidence="2">The sequence shown here is derived from an EMBL/GenBank/DDBJ whole genome shotgun (WGS) entry which is preliminary data.</text>
</comment>
<keyword evidence="3" id="KW-1185">Reference proteome</keyword>